<reference evidence="9 10" key="1">
    <citation type="journal article" date="2024" name="Environ. Microbiol.">
        <title>Novel evolutionary insights on the interactions of the Holosporales (Alphaproteobacteria) with eukaryotic hosts from comparative genomics.</title>
        <authorList>
            <person name="Giovannini M."/>
            <person name="Petroni G."/>
            <person name="Castelli M."/>
        </authorList>
    </citation>
    <scope>NUCLEOTIDE SEQUENCE [LARGE SCALE GENOMIC DNA]</scope>
    <source>
        <strain evidence="9 10">US_Bl 15I1</strain>
    </source>
</reference>
<accession>A0ABZ2C4Q9</accession>
<dbReference type="PIRSF" id="PIRSF001217">
    <property type="entry name" value="Protease_4_SppA"/>
    <property type="match status" value="1"/>
</dbReference>
<dbReference type="InterPro" id="IPR004634">
    <property type="entry name" value="Pept_S49_pIV"/>
</dbReference>
<gene>
    <name evidence="9" type="ORF">Bealeia1_01658</name>
</gene>
<dbReference type="PANTHER" id="PTHR33209:SF1">
    <property type="entry name" value="PEPTIDASE S49 DOMAIN-CONTAINING PROTEIN"/>
    <property type="match status" value="1"/>
</dbReference>
<dbReference type="EMBL" id="CP133270">
    <property type="protein sequence ID" value="WVX67452.1"/>
    <property type="molecule type" value="Genomic_DNA"/>
</dbReference>
<feature type="domain" description="Peptidase S49" evidence="8">
    <location>
        <begin position="377"/>
        <end position="528"/>
    </location>
</feature>
<keyword evidence="7" id="KW-1133">Transmembrane helix</keyword>
<dbReference type="CDD" id="cd07023">
    <property type="entry name" value="S49_Sppa_N_C"/>
    <property type="match status" value="1"/>
</dbReference>
<sequence length="601" mass="66981">MISKFFKFFFKTFYGLCAALGFVVFFGALLIYHYSLQKPSTAPVHENTFLTVTLQGDYPDYLKKDSLKHLLKREESSLYDLLTTLDAASQDPKITGLVMTLKTPGIGLAQLQELRDAILKFKKTGKPTLIYADSYGEMTSGLLHYYLASACDEIWMQPIGMLNILGLRLEQPYARDALEKIGVTPEFGGRKEYKSFVEMFTLNAPSEPAKEAQQAMLDSITSQVVEALAKSRKMNTDQILNAINNSPYTDLEANELKLIDRLEYRQNLKPALEERYGHEKALHFLDFLTYQEVQAVDKIASPFQDHVALVFDAGAINSSDDDAEGLMRESFISSARTYHIFMELLKDPHVKSIVYRISSPGGSPVASETIASVIRHAKTKGIPVVVSMGDYAASGGYWVSTEGSKIFAEPFTLTGSIGVFTGKFVIKDLWEKLGIHWAGASFGKNSGLDSMNTTFSPEEWERVNAFLDRIYSSFVNKVATRRKLSPDAVEKAAKGRVWTGEQAQSLGLVDQLGGLQDAIMFAKLEAKLDSDAEVLIYPKPKSLLEELSEKLLGHKGHGEEEYVQSSFLPIFKLWKSLQMFAAKIHLLMGGEVLEASLPEVR</sequence>
<organism evidence="9 10">
    <name type="scientific">Candidatus Bealeia paramacronuclearis</name>
    <dbReference type="NCBI Taxonomy" id="1921001"/>
    <lineage>
        <taxon>Bacteria</taxon>
        <taxon>Pseudomonadati</taxon>
        <taxon>Pseudomonadota</taxon>
        <taxon>Alphaproteobacteria</taxon>
        <taxon>Holosporales</taxon>
        <taxon>Holosporaceae</taxon>
        <taxon>Candidatus Bealeia</taxon>
    </lineage>
</organism>
<dbReference type="NCBIfam" id="TIGR00705">
    <property type="entry name" value="SppA_67K"/>
    <property type="match status" value="1"/>
</dbReference>
<keyword evidence="5" id="KW-0720">Serine protease</keyword>
<dbReference type="Pfam" id="PF01343">
    <property type="entry name" value="Peptidase_S49"/>
    <property type="match status" value="2"/>
</dbReference>
<dbReference type="InterPro" id="IPR047217">
    <property type="entry name" value="S49_SppA_67K_type_N"/>
</dbReference>
<dbReference type="CDD" id="cd07018">
    <property type="entry name" value="S49_SppA_67K_type"/>
    <property type="match status" value="1"/>
</dbReference>
<evidence type="ECO:0000313" key="9">
    <source>
        <dbReference type="EMBL" id="WVX67452.1"/>
    </source>
</evidence>
<feature type="transmembrane region" description="Helical" evidence="7">
    <location>
        <begin position="12"/>
        <end position="34"/>
    </location>
</feature>
<dbReference type="Gene3D" id="3.90.226.10">
    <property type="entry name" value="2-enoyl-CoA Hydratase, Chain A, domain 1"/>
    <property type="match status" value="4"/>
</dbReference>
<dbReference type="InterPro" id="IPR047272">
    <property type="entry name" value="S49_SppA_C"/>
</dbReference>
<dbReference type="NCBIfam" id="TIGR00706">
    <property type="entry name" value="SppA_dom"/>
    <property type="match status" value="1"/>
</dbReference>
<evidence type="ECO:0000313" key="10">
    <source>
        <dbReference type="Proteomes" id="UP001330434"/>
    </source>
</evidence>
<dbReference type="InterPro" id="IPR004635">
    <property type="entry name" value="Pept_S49_SppA"/>
</dbReference>
<dbReference type="InterPro" id="IPR002142">
    <property type="entry name" value="Peptidase_S49"/>
</dbReference>
<evidence type="ECO:0000256" key="7">
    <source>
        <dbReference type="SAM" id="Phobius"/>
    </source>
</evidence>
<dbReference type="SUPFAM" id="SSF52096">
    <property type="entry name" value="ClpP/crotonase"/>
    <property type="match status" value="2"/>
</dbReference>
<comment type="subcellular location">
    <subcellularLocation>
        <location evidence="1">Membrane</location>
    </subcellularLocation>
</comment>
<evidence type="ECO:0000259" key="8">
    <source>
        <dbReference type="Pfam" id="PF01343"/>
    </source>
</evidence>
<comment type="similarity">
    <text evidence="2">Belongs to the peptidase S49 family.</text>
</comment>
<dbReference type="RefSeq" id="WP_331256192.1">
    <property type="nucleotide sequence ID" value="NZ_CP133270.1"/>
</dbReference>
<dbReference type="Proteomes" id="UP001330434">
    <property type="component" value="Chromosome"/>
</dbReference>
<feature type="domain" description="Peptidase S49" evidence="8">
    <location>
        <begin position="121"/>
        <end position="274"/>
    </location>
</feature>
<name>A0ABZ2C4Q9_9PROT</name>
<keyword evidence="3" id="KW-0645">Protease</keyword>
<keyword evidence="7" id="KW-0812">Transmembrane</keyword>
<dbReference type="InterPro" id="IPR029045">
    <property type="entry name" value="ClpP/crotonase-like_dom_sf"/>
</dbReference>
<evidence type="ECO:0000256" key="6">
    <source>
        <dbReference type="ARBA" id="ARBA00023136"/>
    </source>
</evidence>
<keyword evidence="4" id="KW-0378">Hydrolase</keyword>
<keyword evidence="10" id="KW-1185">Reference proteome</keyword>
<evidence type="ECO:0000256" key="4">
    <source>
        <dbReference type="ARBA" id="ARBA00022801"/>
    </source>
</evidence>
<evidence type="ECO:0000256" key="2">
    <source>
        <dbReference type="ARBA" id="ARBA00008683"/>
    </source>
</evidence>
<evidence type="ECO:0000256" key="5">
    <source>
        <dbReference type="ARBA" id="ARBA00022825"/>
    </source>
</evidence>
<evidence type="ECO:0000256" key="1">
    <source>
        <dbReference type="ARBA" id="ARBA00004370"/>
    </source>
</evidence>
<keyword evidence="6 7" id="KW-0472">Membrane</keyword>
<dbReference type="PANTHER" id="PTHR33209">
    <property type="entry name" value="PROTEASE 4"/>
    <property type="match status" value="1"/>
</dbReference>
<protein>
    <submittedName>
        <fullName evidence="9">Signal peptide peptidase SppA</fullName>
    </submittedName>
</protein>
<proteinExistence type="inferred from homology"/>
<evidence type="ECO:0000256" key="3">
    <source>
        <dbReference type="ARBA" id="ARBA00022670"/>
    </source>
</evidence>